<evidence type="ECO:0000256" key="1">
    <source>
        <dbReference type="SAM" id="Coils"/>
    </source>
</evidence>
<feature type="domain" description="CAP-Gly" evidence="3">
    <location>
        <begin position="236"/>
        <end position="278"/>
    </location>
</feature>
<dbReference type="OrthoDB" id="5412539at2759"/>
<feature type="region of interest" description="Disordered" evidence="2">
    <location>
        <begin position="947"/>
        <end position="1040"/>
    </location>
</feature>
<dbReference type="GO" id="GO:0005634">
    <property type="term" value="C:nucleus"/>
    <property type="evidence" value="ECO:0007669"/>
    <property type="project" value="TreeGrafter"/>
</dbReference>
<dbReference type="PANTHER" id="PTHR18916">
    <property type="entry name" value="DYNACTIN 1-RELATED MICROTUBULE-BINDING"/>
    <property type="match status" value="1"/>
</dbReference>
<reference evidence="4" key="1">
    <citation type="journal article" date="2021" name="Evol. Appl.">
        <title>The genome of the Pyrenean desman and the effects of bottlenecks and inbreeding on the genomic landscape of an endangered species.</title>
        <authorList>
            <person name="Escoda L."/>
            <person name="Castresana J."/>
        </authorList>
    </citation>
    <scope>NUCLEOTIDE SEQUENCE</scope>
    <source>
        <strain evidence="4">IBE-C5619</strain>
    </source>
</reference>
<evidence type="ECO:0000313" key="5">
    <source>
        <dbReference type="Proteomes" id="UP000700334"/>
    </source>
</evidence>
<evidence type="ECO:0000259" key="3">
    <source>
        <dbReference type="PROSITE" id="PS50245"/>
    </source>
</evidence>
<dbReference type="Gene3D" id="2.30.30.190">
    <property type="entry name" value="CAP Gly-rich-like domain"/>
    <property type="match status" value="2"/>
</dbReference>
<feature type="compositionally biased region" description="Basic and acidic residues" evidence="2">
    <location>
        <begin position="340"/>
        <end position="354"/>
    </location>
</feature>
<feature type="compositionally biased region" description="Basic and acidic residues" evidence="2">
    <location>
        <begin position="1109"/>
        <end position="1118"/>
    </location>
</feature>
<keyword evidence="1" id="KW-0175">Coiled coil</keyword>
<dbReference type="SMART" id="SM01052">
    <property type="entry name" value="CAP_GLY"/>
    <property type="match status" value="2"/>
</dbReference>
<feature type="compositionally biased region" description="Basic and acidic residues" evidence="2">
    <location>
        <begin position="983"/>
        <end position="999"/>
    </location>
</feature>
<dbReference type="Pfam" id="PF01302">
    <property type="entry name" value="CAP_GLY"/>
    <property type="match status" value="2"/>
</dbReference>
<evidence type="ECO:0000313" key="4">
    <source>
        <dbReference type="EMBL" id="KAG8509804.1"/>
    </source>
</evidence>
<keyword evidence="5" id="KW-1185">Reference proteome</keyword>
<gene>
    <name evidence="4" type="ORF">J0S82_017322</name>
</gene>
<feature type="region of interest" description="Disordered" evidence="2">
    <location>
        <begin position="340"/>
        <end position="381"/>
    </location>
</feature>
<accession>A0A8J5ZUF1</accession>
<dbReference type="AlphaFoldDB" id="A0A8J5ZUF1"/>
<dbReference type="GO" id="GO:0031122">
    <property type="term" value="P:cytoplasmic microtubule organization"/>
    <property type="evidence" value="ECO:0007669"/>
    <property type="project" value="TreeGrafter"/>
</dbReference>
<dbReference type="GO" id="GO:0035371">
    <property type="term" value="C:microtubule plus-end"/>
    <property type="evidence" value="ECO:0007669"/>
    <property type="project" value="TreeGrafter"/>
</dbReference>
<feature type="coiled-coil region" evidence="1">
    <location>
        <begin position="488"/>
        <end position="522"/>
    </location>
</feature>
<feature type="compositionally biased region" description="Polar residues" evidence="2">
    <location>
        <begin position="1059"/>
        <end position="1068"/>
    </location>
</feature>
<feature type="compositionally biased region" description="Basic and acidic residues" evidence="2">
    <location>
        <begin position="1007"/>
        <end position="1017"/>
    </location>
</feature>
<proteinExistence type="predicted"/>
<evidence type="ECO:0000256" key="2">
    <source>
        <dbReference type="SAM" id="MobiDB-lite"/>
    </source>
</evidence>
<dbReference type="SUPFAM" id="SSF74924">
    <property type="entry name" value="Cap-Gly domain"/>
    <property type="match status" value="2"/>
</dbReference>
<feature type="region of interest" description="Disordered" evidence="2">
    <location>
        <begin position="846"/>
        <end position="868"/>
    </location>
</feature>
<feature type="coiled-coil region" evidence="1">
    <location>
        <begin position="744"/>
        <end position="771"/>
    </location>
</feature>
<feature type="compositionally biased region" description="Basic and acidic residues" evidence="2">
    <location>
        <begin position="214"/>
        <end position="224"/>
    </location>
</feature>
<dbReference type="PROSITE" id="PS50245">
    <property type="entry name" value="CAP_GLY_2"/>
    <property type="match status" value="2"/>
</dbReference>
<dbReference type="PANTHER" id="PTHR18916:SF44">
    <property type="entry name" value="CAP-GLY DOMAIN-CONTAINING LINKER PROTEIN 1"/>
    <property type="match status" value="1"/>
</dbReference>
<feature type="region of interest" description="Disordered" evidence="2">
    <location>
        <begin position="1059"/>
        <end position="1148"/>
    </location>
</feature>
<dbReference type="GO" id="GO:0005938">
    <property type="term" value="C:cell cortex"/>
    <property type="evidence" value="ECO:0007669"/>
    <property type="project" value="TreeGrafter"/>
</dbReference>
<feature type="domain" description="CAP-Gly" evidence="3">
    <location>
        <begin position="100"/>
        <end position="141"/>
    </location>
</feature>
<dbReference type="Proteomes" id="UP000700334">
    <property type="component" value="Unassembled WGS sequence"/>
</dbReference>
<feature type="compositionally biased region" description="Basic residues" evidence="2">
    <location>
        <begin position="855"/>
        <end position="864"/>
    </location>
</feature>
<dbReference type="InterPro" id="IPR000938">
    <property type="entry name" value="CAP-Gly_domain"/>
</dbReference>
<dbReference type="EMBL" id="JAGFMF010011925">
    <property type="protein sequence ID" value="KAG8509804.1"/>
    <property type="molecule type" value="Genomic_DNA"/>
</dbReference>
<protein>
    <submittedName>
        <fullName evidence="4">CAP-Gly domain-containing linker protein 1</fullName>
    </submittedName>
</protein>
<feature type="region of interest" description="Disordered" evidence="2">
    <location>
        <begin position="170"/>
        <end position="224"/>
    </location>
</feature>
<sequence length="1148" mass="127911">MANPSAAAAVGRWRHCGTSGDFAQRPTSRTRPRPGTMSVPKPSGLKAPPGSSSRGARAWRETSTTTQVEKPVARKSARPAGPANTGLRGRLPRRRAWFLGETQFVPGQWAGIMLDDIGKNHGSAVGVRHFQGERLKGIFMHPRGSPGRCRRRMEPTAWTPEGPRCCLPLVPRRPARASGTPNPGKGALSVHAGSANSEKLPVNPSPASLRPAQSRKESESSKSETRVCWSAAQMLVPSDFSKGERGCAELDEPLGKKDGATARTRYFQCQPKYGLFSPVQSHQDQLPAHHAGQGCCLVEGEGHYARRPACKLSSTTALQEALEEKQQHTEQLQAGRDLEGRVGRGHEPCREDRAGASAGPGWTRPACGGAGSQVGPATDPADRQKVELLNQLEEKRLRTFRPGSMRKKITEGNLEKSPALRSPRKTWRCGCRGGRALQEAAAQQACWGLRHSLTLLQEISALQEKLEATHAEHQWAVAALKKHFGTREEAHQKDVKALQASAEKLSKENESLRSQLGHANKNSEVITRWKAKLETAITSHQQVTEELKQGGWGHAAELAELKTQMEKLRLDYQHAVESLQLQLDAQRAAHADELMKAIREEEEESLVAVQSRLDRAEDQQLLEMEDTLNKGQETKMKVKELQLLQAKPRSLSISQHSSGPPRCSAQLSMRFRRPLTKLEAAARQIKHLEAARSAESDKASSIAPELKGRDQAKVAMKELQKEQFNALSSELENLGELTGMEAKFHEREEREEQLSKVKEKLENDIADIEMSGDNSSQLTRVEGELHLRRVEELQLKLTTAAEIASILRTPRGHAQLSRQRLRSMRKKSKRCRSSWQAWERRCRRAAARVRSGGPGRRRPPRRPRPSTVKPCRACRRRWTQRSGCRPPKRRTAACCNTEQVTEEQTETLGLGGLKLQNQLDMLKDKLKQVEERDKSKDLLMAENQKMEEFRKETNPEAGGSTEVEPQTCRGAEEKPGRGLESSDATRRDLCSIIRSEKNPKVQRHLQRLPEKAAELEKQRKRPRCSGGRTPGPSPCTWSSSLQSDKVQLELMVIGNKRQLNSCSSNTGMQAEERAQESQAEFNLVTGGESRPEGEGDVQSARNRHRLHHHDSDDQEKRLAKQKPRLFRDCPAQTQVSGARRAPAPRQLQ</sequence>
<dbReference type="GO" id="GO:0051010">
    <property type="term" value="F:microtubule plus-end binding"/>
    <property type="evidence" value="ECO:0007669"/>
    <property type="project" value="TreeGrafter"/>
</dbReference>
<feature type="coiled-coil region" evidence="1">
    <location>
        <begin position="558"/>
        <end position="619"/>
    </location>
</feature>
<organism evidence="4 5">
    <name type="scientific">Galemys pyrenaicus</name>
    <name type="common">Iberian desman</name>
    <name type="synonym">Pyrenean desman</name>
    <dbReference type="NCBI Taxonomy" id="202257"/>
    <lineage>
        <taxon>Eukaryota</taxon>
        <taxon>Metazoa</taxon>
        <taxon>Chordata</taxon>
        <taxon>Craniata</taxon>
        <taxon>Vertebrata</taxon>
        <taxon>Euteleostomi</taxon>
        <taxon>Mammalia</taxon>
        <taxon>Eutheria</taxon>
        <taxon>Laurasiatheria</taxon>
        <taxon>Eulipotyphla</taxon>
        <taxon>Talpidae</taxon>
        <taxon>Galemys</taxon>
    </lineage>
</organism>
<feature type="compositionally biased region" description="Low complexity" evidence="2">
    <location>
        <begin position="25"/>
        <end position="36"/>
    </location>
</feature>
<comment type="caution">
    <text evidence="4">The sequence shown here is derived from an EMBL/GenBank/DDBJ whole genome shotgun (WGS) entry which is preliminary data.</text>
</comment>
<feature type="region of interest" description="Disordered" evidence="2">
    <location>
        <begin position="1"/>
        <end position="89"/>
    </location>
</feature>
<name>A0A8J5ZUF1_GALPY</name>
<dbReference type="InterPro" id="IPR036859">
    <property type="entry name" value="CAP-Gly_dom_sf"/>
</dbReference>